<accession>A0ACC0QBJ2</accession>
<sequence>MSETALKGSLAGSASSSPPPAFPRLGSRPKSIAKQAHRITETFEPGSSDDSSVLDLQRSASKKRPAPSSFILPRAKMARIRELSVGYIVDSNLPFTTFESTYLQELFRQLDPDLYTQVPWGRTAAKKDLEDILSLKKAAVKEELDKAITQVHISFDLWTSPNRLAFISIFGHYIDQSNLYQSRLLAFGRQIGSHAGENIAYTIRNVVPFLYGDDAASFELQSEAYGMLERVEEDLEHWRAKGPVGKLHNIVRFIRASPQRTEAFKAHAKEQEEADIYKLAEESTAELEVIQNNATRWNSTYMMIERALIKQSELNSFIQELGLEADASRRVPTADILTSDDWKVLREGEEPEPATGVKSISARPSAVGQTRERPSRQQRLPSRLQGYEITPLRRRRETALPAHQLASPQFNEDALPAHSREDYLQGDARSMSNIASMEGQERASIRASINNAWIKLNEYYTLLGRSPLFAASVVLNPDLGLRWLETNWTSPEQLQWLRDAKDGIKGYFERWYSNDDDASEESIFATPSLTPRPEQSSELERYYRLEPEQVNDPIQWWIDHRNAFPRLSRFALDVLAIPAMATDSLPVTRTQATIPVAIAPRAIRPREATRGQEQASVEQPLRSGAGREGSNLERGHPQRRATDVPPAPFGSRRGKHVRRPARTREPQEPQAPRQIIPATQEAPAVTEPGLGPDISSTLSAPRRKRNTNTAGREGPPAKRARLGVHKERTEQEWEEDVASVLRCLDEEFAEKERLSLNKEWCTPVSQEKKLSTVQTFYNAFHDTETLPIWTCAVCYRKCGKSELEDVSWDQWESSVMGKRDGLALTCRECFPIGGRILACPECVSCLMRDCLSAAARAHVGLGCEHMFPEELKGLTPVEEKLISLNSCYGFITKYSVMDRQRQGVTYPKHIKGHITVFPNNVQELVTRVLPHPLIQVMDEIHVSWHGAQKPGPSDLSRLLSVRRRVVERALAWLRINNPHYRDIEIDEAEMDSWGTPPHDVPSQILERMERNEPSAWEKVRTAQIVPSAERGIDEDDAVGIDDIMAMLRREQQGGEGGGGGADRPEEANRGNEALFSDRGHEGVREDRPGAGINNPEAVIHEVSSSGMFALDAQPDVADADRLQFAWEAVGEDVEQEVDRATGERGRSGGWAGSASVRQGLGLEPYISVSRGDDFADSNDPWFFAKTFPTLFPFGTGGPRLAEESLLVDGGGTDTGIDEGAEASVRNLLASRNMSLTAWAEAVLRRHGGRFATHHVFAFLVFNLGVRSRNRRVSMLSVSRKDFPSVERIVHSLSRERLGLAQQELEISGQTADEGIKELLKSLSLYGFRQPMSREHRLSLRRKIKSLIIRYGIPAIWFTLNPNDITNPVKLRLAAYRSRDPEEAKSFLRSLDMAYKRARLAISDPVSSAIFFHREISLFFEHYVKVGEESVFGRISQDFGAVETNERGALHVHGLLWLQGNMRLSSVLTDVCGEEGASYRSSIIEYVDSVFSEFAASFDEEANFCAGATQIHTHSPTCVKYSLGRREGKQGLCRFKAPWKLAEKTAFNPDGTLQIRRSHSMVNRWNKAMAVGLRHNHDISFIATQCKTMALVYYLTNYATKVEDPVWKRVAAASEALDTSDGQQRQDHAADRGDFLMKVANRVFTERPLSQVEVVAHLLGYQTEFSGNAAWAFANVSVLYWRVFRRWSYLRHTSGEEVADGDPMNDAVLVEQAGQRISYFDAYPHRGAVLHGLCLYDYMSLVMLKRRDNGRSGRRSAAAAAAAGAVAWGEIPFQDGAPFSDRWVQRLRRPGKHAVVCLDGYLSMDFSQDNGDGPCHRRAAVQHLALFVPWECFISESSGDINDIWMRQKGDAKPEALLLRRSAEDAKRDAKQWAASSANDELAAGETALGDGGVSDREDEAPAAYRCDNIGDTTRLVDVLRSAGGANQITAGSRELSAVTQQLCQFQHTALGSTAELRARITSEQETRTVAATLPEGPFIGAEVPTQRLLRSIKSQQVSASREAVKMIQGVQSLPESSTTSRSAAVNSVMSGFGDHDIQLTAADPEGSSLGAGPAIGIRLGPSTSFLAAGRQLAEHFTLNRKQSIAFLLICRQLDLVHRSEDADSEPAPQLCQFVGGEGGTGKSRIIEALVELFASKRISNRLLVTATSGTAAARINGITIHSACNFSKDTSRMAGGRGAGSDGIGSCTPANRYVDGPSRTDWRERDLLIIDEVSMLGARTLWMVNEQLCKLRGSPKDFGGIPIVLFCGDFHQFRPVQERSILLPSTAISWFEQDSFQVEQRHQHDKAHALWRRFTTVIMLDEQVRAAGDPELRALLTRIRLGIQDQSDVDLLNDRCYQEGRRIPWESGITVVTPLNRNRWNLNMEATLAFQRQHQAALRIFISDHKWKDGRPTEEEALMMLNHGDDSAIPVPAIFIFVPGMPVVVNQNTHQGLKLVNGASYTALEVIVDKAFPGYQVSADTILHFGSPAGILLASETTAEFQFVDMPPGTILLTPMSIRIECQRK</sequence>
<name>A0ACC0QBJ2_9HYPO</name>
<organism evidence="1 2">
    <name type="scientific">Fusarium keratoplasticum</name>
    <dbReference type="NCBI Taxonomy" id="1328300"/>
    <lineage>
        <taxon>Eukaryota</taxon>
        <taxon>Fungi</taxon>
        <taxon>Dikarya</taxon>
        <taxon>Ascomycota</taxon>
        <taxon>Pezizomycotina</taxon>
        <taxon>Sordariomycetes</taxon>
        <taxon>Hypocreomycetidae</taxon>
        <taxon>Hypocreales</taxon>
        <taxon>Nectriaceae</taxon>
        <taxon>Fusarium</taxon>
        <taxon>Fusarium solani species complex</taxon>
    </lineage>
</organism>
<reference evidence="1" key="1">
    <citation type="submission" date="2022-06" db="EMBL/GenBank/DDBJ databases">
        <title>Fusarium solani species complex genomes reveal bases of compartmentalisation and animal pathogenesis.</title>
        <authorList>
            <person name="Tsai I.J."/>
        </authorList>
    </citation>
    <scope>NUCLEOTIDE SEQUENCE</scope>
    <source>
        <strain evidence="1">Fu6.1</strain>
    </source>
</reference>
<evidence type="ECO:0000313" key="1">
    <source>
        <dbReference type="EMBL" id="KAI8648713.1"/>
    </source>
</evidence>
<dbReference type="Proteomes" id="UP001065298">
    <property type="component" value="Chromosome 14"/>
</dbReference>
<keyword evidence="1" id="KW-0547">Nucleotide-binding</keyword>
<dbReference type="EMBL" id="CM046516">
    <property type="protein sequence ID" value="KAI8648713.1"/>
    <property type="molecule type" value="Genomic_DNA"/>
</dbReference>
<evidence type="ECO:0000313" key="2">
    <source>
        <dbReference type="Proteomes" id="UP001065298"/>
    </source>
</evidence>
<keyword evidence="1" id="KW-0067">ATP-binding</keyword>
<keyword evidence="1" id="KW-0378">Hydrolase</keyword>
<comment type="caution">
    <text evidence="1">The sequence shown here is derived from an EMBL/GenBank/DDBJ whole genome shotgun (WGS) entry which is preliminary data.</text>
</comment>
<proteinExistence type="predicted"/>
<keyword evidence="1" id="KW-0347">Helicase</keyword>
<protein>
    <submittedName>
        <fullName evidence="1">ATP-dependent DNA helicase</fullName>
    </submittedName>
</protein>
<gene>
    <name evidence="1" type="ORF">NCS57_01483500</name>
</gene>
<keyword evidence="2" id="KW-1185">Reference proteome</keyword>